<evidence type="ECO:0000256" key="1">
    <source>
        <dbReference type="ARBA" id="ARBA00004651"/>
    </source>
</evidence>
<gene>
    <name evidence="9" type="ORF">ATL51_1354</name>
</gene>
<keyword evidence="2" id="KW-1003">Cell membrane</keyword>
<keyword evidence="4" id="KW-0378">Hydrolase</keyword>
<protein>
    <submittedName>
        <fullName evidence="9">Undecaprenyl-diphosphatase</fullName>
    </submittedName>
</protein>
<reference evidence="9 10" key="1">
    <citation type="submission" date="2017-11" db="EMBL/GenBank/DDBJ databases">
        <title>Sequencing the genomes of 1000 actinobacteria strains.</title>
        <authorList>
            <person name="Klenk H.-P."/>
        </authorList>
    </citation>
    <scope>NUCLEOTIDE SEQUENCE [LARGE SCALE GENOMIC DNA]</scope>
    <source>
        <strain evidence="9 10">DSM 44104</strain>
    </source>
</reference>
<evidence type="ECO:0000313" key="10">
    <source>
        <dbReference type="Proteomes" id="UP000232453"/>
    </source>
</evidence>
<dbReference type="SUPFAM" id="SSF48317">
    <property type="entry name" value="Acid phosphatase/Vanadium-dependent haloperoxidase"/>
    <property type="match status" value="1"/>
</dbReference>
<keyword evidence="6 7" id="KW-0472">Membrane</keyword>
<organism evidence="9 10">
    <name type="scientific">Pseudonocardia alni</name>
    <name type="common">Amycolata alni</name>
    <dbReference type="NCBI Taxonomy" id="33907"/>
    <lineage>
        <taxon>Bacteria</taxon>
        <taxon>Bacillati</taxon>
        <taxon>Actinomycetota</taxon>
        <taxon>Actinomycetes</taxon>
        <taxon>Pseudonocardiales</taxon>
        <taxon>Pseudonocardiaceae</taxon>
        <taxon>Pseudonocardia</taxon>
    </lineage>
</organism>
<feature type="transmembrane region" description="Helical" evidence="7">
    <location>
        <begin position="92"/>
        <end position="113"/>
    </location>
</feature>
<keyword evidence="3 7" id="KW-0812">Transmembrane</keyword>
<dbReference type="CDD" id="cd03392">
    <property type="entry name" value="PAP2_like_2"/>
    <property type="match status" value="1"/>
</dbReference>
<dbReference type="GO" id="GO:0005886">
    <property type="term" value="C:plasma membrane"/>
    <property type="evidence" value="ECO:0007669"/>
    <property type="project" value="UniProtKB-SubCell"/>
</dbReference>
<dbReference type="EMBL" id="PHUJ01000003">
    <property type="protein sequence ID" value="PKB29709.1"/>
    <property type="molecule type" value="Genomic_DNA"/>
</dbReference>
<proteinExistence type="predicted"/>
<sequence>MNDQPSAPLRARVTGPVAAVLLVLAGVLIALAWTGVLQGGDTETAVGLAADRIPGVTVVALVVTELGNTVGSTAVALVGGAVLAVRGRVAEGLCLAAVPLVASVVFTMVKRILDRARPPADLQVMAVANESLPSGHATMVAAAWTTLVLVLWPVLRSRGRVLLTAFAVLWAGAVGFTRVYLGVHWLSDVLAGWASGAALAFTGVTVLSLVLDRRTRRPDTAAA</sequence>
<dbReference type="AlphaFoldDB" id="A0AA44ZNF0"/>
<feature type="transmembrane region" description="Helical" evidence="7">
    <location>
        <begin position="161"/>
        <end position="181"/>
    </location>
</feature>
<evidence type="ECO:0000259" key="8">
    <source>
        <dbReference type="SMART" id="SM00014"/>
    </source>
</evidence>
<dbReference type="Gene3D" id="1.20.144.10">
    <property type="entry name" value="Phosphatidic acid phosphatase type 2/haloperoxidase"/>
    <property type="match status" value="1"/>
</dbReference>
<feature type="transmembrane region" description="Helical" evidence="7">
    <location>
        <begin position="193"/>
        <end position="211"/>
    </location>
</feature>
<dbReference type="Proteomes" id="UP000232453">
    <property type="component" value="Unassembled WGS sequence"/>
</dbReference>
<evidence type="ECO:0000313" key="9">
    <source>
        <dbReference type="EMBL" id="PKB29709.1"/>
    </source>
</evidence>
<feature type="transmembrane region" description="Helical" evidence="7">
    <location>
        <begin position="56"/>
        <end position="85"/>
    </location>
</feature>
<comment type="subcellular location">
    <subcellularLocation>
        <location evidence="1">Cell membrane</location>
        <topology evidence="1">Multi-pass membrane protein</topology>
    </subcellularLocation>
</comment>
<dbReference type="RefSeq" id="WP_100878038.1">
    <property type="nucleotide sequence ID" value="NZ_PHUJ01000003.1"/>
</dbReference>
<accession>A0AA44ZNF0</accession>
<feature type="transmembrane region" description="Helical" evidence="7">
    <location>
        <begin position="133"/>
        <end position="154"/>
    </location>
</feature>
<evidence type="ECO:0000256" key="7">
    <source>
        <dbReference type="SAM" id="Phobius"/>
    </source>
</evidence>
<dbReference type="SMART" id="SM00014">
    <property type="entry name" value="acidPPc"/>
    <property type="match status" value="1"/>
</dbReference>
<dbReference type="Pfam" id="PF01569">
    <property type="entry name" value="PAP2"/>
    <property type="match status" value="1"/>
</dbReference>
<dbReference type="GO" id="GO:0016787">
    <property type="term" value="F:hydrolase activity"/>
    <property type="evidence" value="ECO:0007669"/>
    <property type="project" value="UniProtKB-KW"/>
</dbReference>
<evidence type="ECO:0000256" key="6">
    <source>
        <dbReference type="ARBA" id="ARBA00023136"/>
    </source>
</evidence>
<evidence type="ECO:0000256" key="4">
    <source>
        <dbReference type="ARBA" id="ARBA00022801"/>
    </source>
</evidence>
<dbReference type="InterPro" id="IPR000326">
    <property type="entry name" value="PAP2/HPO"/>
</dbReference>
<feature type="transmembrane region" description="Helical" evidence="7">
    <location>
        <begin position="12"/>
        <end position="36"/>
    </location>
</feature>
<keyword evidence="5 7" id="KW-1133">Transmembrane helix</keyword>
<dbReference type="InterPro" id="IPR036938">
    <property type="entry name" value="PAP2/HPO_sf"/>
</dbReference>
<evidence type="ECO:0000256" key="5">
    <source>
        <dbReference type="ARBA" id="ARBA00022989"/>
    </source>
</evidence>
<dbReference type="PANTHER" id="PTHR14969">
    <property type="entry name" value="SPHINGOSINE-1-PHOSPHATE PHOSPHOHYDROLASE"/>
    <property type="match status" value="1"/>
</dbReference>
<name>A0AA44ZNF0_PSEA5</name>
<dbReference type="PANTHER" id="PTHR14969:SF62">
    <property type="entry name" value="DECAPRENYLPHOSPHORYL-5-PHOSPHORIBOSE PHOSPHATASE RV3807C-RELATED"/>
    <property type="match status" value="1"/>
</dbReference>
<evidence type="ECO:0000256" key="2">
    <source>
        <dbReference type="ARBA" id="ARBA00022475"/>
    </source>
</evidence>
<comment type="caution">
    <text evidence="9">The sequence shown here is derived from an EMBL/GenBank/DDBJ whole genome shotgun (WGS) entry which is preliminary data.</text>
</comment>
<feature type="domain" description="Phosphatidic acid phosphatase type 2/haloperoxidase" evidence="8">
    <location>
        <begin position="93"/>
        <end position="204"/>
    </location>
</feature>
<evidence type="ECO:0000256" key="3">
    <source>
        <dbReference type="ARBA" id="ARBA00022692"/>
    </source>
</evidence>